<dbReference type="Proteomes" id="UP000053989">
    <property type="component" value="Unassembled WGS sequence"/>
</dbReference>
<dbReference type="HOGENOM" id="CLU_2962217_0_0_1"/>
<organism evidence="1 2">
    <name type="scientific">Scleroderma citrinum Foug A</name>
    <dbReference type="NCBI Taxonomy" id="1036808"/>
    <lineage>
        <taxon>Eukaryota</taxon>
        <taxon>Fungi</taxon>
        <taxon>Dikarya</taxon>
        <taxon>Basidiomycota</taxon>
        <taxon>Agaricomycotina</taxon>
        <taxon>Agaricomycetes</taxon>
        <taxon>Agaricomycetidae</taxon>
        <taxon>Boletales</taxon>
        <taxon>Sclerodermatineae</taxon>
        <taxon>Sclerodermataceae</taxon>
        <taxon>Scleroderma</taxon>
    </lineage>
</organism>
<name>A0A0C3A4Y8_9AGAM</name>
<protein>
    <submittedName>
        <fullName evidence="1">Uncharacterized protein</fullName>
    </submittedName>
</protein>
<reference evidence="1 2" key="1">
    <citation type="submission" date="2014-04" db="EMBL/GenBank/DDBJ databases">
        <authorList>
            <consortium name="DOE Joint Genome Institute"/>
            <person name="Kuo A."/>
            <person name="Kohler A."/>
            <person name="Nagy L.G."/>
            <person name="Floudas D."/>
            <person name="Copeland A."/>
            <person name="Barry K.W."/>
            <person name="Cichocki N."/>
            <person name="Veneault-Fourrey C."/>
            <person name="LaButti K."/>
            <person name="Lindquist E.A."/>
            <person name="Lipzen A."/>
            <person name="Lundell T."/>
            <person name="Morin E."/>
            <person name="Murat C."/>
            <person name="Sun H."/>
            <person name="Tunlid A."/>
            <person name="Henrissat B."/>
            <person name="Grigoriev I.V."/>
            <person name="Hibbett D.S."/>
            <person name="Martin F."/>
            <person name="Nordberg H.P."/>
            <person name="Cantor M.N."/>
            <person name="Hua S.X."/>
        </authorList>
    </citation>
    <scope>NUCLEOTIDE SEQUENCE [LARGE SCALE GENOMIC DNA]</scope>
    <source>
        <strain evidence="1 2">Foug A</strain>
    </source>
</reference>
<dbReference type="EMBL" id="KN822008">
    <property type="protein sequence ID" value="KIM68748.1"/>
    <property type="molecule type" value="Genomic_DNA"/>
</dbReference>
<dbReference type="AlphaFoldDB" id="A0A0C3A4Y8"/>
<evidence type="ECO:0000313" key="1">
    <source>
        <dbReference type="EMBL" id="KIM68748.1"/>
    </source>
</evidence>
<gene>
    <name evidence="1" type="ORF">SCLCIDRAFT_1208949</name>
</gene>
<proteinExistence type="predicted"/>
<reference evidence="2" key="2">
    <citation type="submission" date="2015-01" db="EMBL/GenBank/DDBJ databases">
        <title>Evolutionary Origins and Diversification of the Mycorrhizal Mutualists.</title>
        <authorList>
            <consortium name="DOE Joint Genome Institute"/>
            <consortium name="Mycorrhizal Genomics Consortium"/>
            <person name="Kohler A."/>
            <person name="Kuo A."/>
            <person name="Nagy L.G."/>
            <person name="Floudas D."/>
            <person name="Copeland A."/>
            <person name="Barry K.W."/>
            <person name="Cichocki N."/>
            <person name="Veneault-Fourrey C."/>
            <person name="LaButti K."/>
            <person name="Lindquist E.A."/>
            <person name="Lipzen A."/>
            <person name="Lundell T."/>
            <person name="Morin E."/>
            <person name="Murat C."/>
            <person name="Riley R."/>
            <person name="Ohm R."/>
            <person name="Sun H."/>
            <person name="Tunlid A."/>
            <person name="Henrissat B."/>
            <person name="Grigoriev I.V."/>
            <person name="Hibbett D.S."/>
            <person name="Martin F."/>
        </authorList>
    </citation>
    <scope>NUCLEOTIDE SEQUENCE [LARGE SCALE GENOMIC DNA]</scope>
    <source>
        <strain evidence="2">Foug A</strain>
    </source>
</reference>
<sequence length="59" mass="6791">MNEPSWPTWDIGYVRNDKGKCIQKIEICLCRSKEASVIGNLRDTVSRLVHDMNMPQNAQ</sequence>
<keyword evidence="2" id="KW-1185">Reference proteome</keyword>
<accession>A0A0C3A4Y8</accession>
<evidence type="ECO:0000313" key="2">
    <source>
        <dbReference type="Proteomes" id="UP000053989"/>
    </source>
</evidence>